<sequence length="160" mass="18662">MQHKQYNHKNLKWLWLSILLMLLDIETKYLIKTHFLIGEVLSVVPGINFYYIHNSGLAFGIFSNANVYYRLIFIWITILIIMAFVITLYKMIEYSKCYSISCSMVIGGALGNLLDRVLYGTVVDFIDVYIKSWHWPTFNIADMAICIGTIILIVKHYCDF</sequence>
<dbReference type="Proteomes" id="UP001056209">
    <property type="component" value="Chromosome"/>
</dbReference>
<keyword evidence="5 9" id="KW-0064">Aspartyl protease</keyword>
<dbReference type="HAMAP" id="MF_00161">
    <property type="entry name" value="LspA"/>
    <property type="match status" value="1"/>
</dbReference>
<comment type="function">
    <text evidence="9 10">This protein specifically catalyzes the removal of signal peptides from prolipoproteins.</text>
</comment>
<dbReference type="AlphaFoldDB" id="A0A9Q8X0X6"/>
<dbReference type="GO" id="GO:0004190">
    <property type="term" value="F:aspartic-type endopeptidase activity"/>
    <property type="evidence" value="ECO:0007669"/>
    <property type="project" value="UniProtKB-UniRule"/>
</dbReference>
<comment type="caution">
    <text evidence="9">Lacks conserved residue(s) required for the propagation of feature annotation.</text>
</comment>
<comment type="catalytic activity">
    <reaction evidence="9 10">
        <text>Release of signal peptides from bacterial membrane prolipoproteins. Hydrolyzes -Xaa-Yaa-Zaa-|-(S,diacylglyceryl)Cys-, in which Xaa is hydrophobic (preferably Leu), and Yaa (Ala or Ser) and Zaa (Gly or Ala) have small, neutral side chains.</text>
        <dbReference type="EC" id="3.4.23.36"/>
    </reaction>
</comment>
<evidence type="ECO:0000256" key="4">
    <source>
        <dbReference type="ARBA" id="ARBA00022692"/>
    </source>
</evidence>
<gene>
    <name evidence="9 12" type="primary">lspA</name>
    <name evidence="12" type="ORF">M9393_02650</name>
</gene>
<evidence type="ECO:0000256" key="1">
    <source>
        <dbReference type="ARBA" id="ARBA00006139"/>
    </source>
</evidence>
<dbReference type="EMBL" id="CP097753">
    <property type="protein sequence ID" value="URJ28058.1"/>
    <property type="molecule type" value="Genomic_DNA"/>
</dbReference>
<keyword evidence="3 9" id="KW-0645">Protease</keyword>
<dbReference type="GO" id="GO:0005886">
    <property type="term" value="C:plasma membrane"/>
    <property type="evidence" value="ECO:0007669"/>
    <property type="project" value="UniProtKB-SubCell"/>
</dbReference>
<evidence type="ECO:0000313" key="13">
    <source>
        <dbReference type="Proteomes" id="UP001056209"/>
    </source>
</evidence>
<proteinExistence type="inferred from homology"/>
<dbReference type="PANTHER" id="PTHR33695">
    <property type="entry name" value="LIPOPROTEIN SIGNAL PEPTIDASE"/>
    <property type="match status" value="1"/>
</dbReference>
<dbReference type="GO" id="GO:0006508">
    <property type="term" value="P:proteolysis"/>
    <property type="evidence" value="ECO:0007669"/>
    <property type="project" value="UniProtKB-KW"/>
</dbReference>
<dbReference type="PRINTS" id="PR00781">
    <property type="entry name" value="LIPOSIGPTASE"/>
</dbReference>
<evidence type="ECO:0000256" key="8">
    <source>
        <dbReference type="ARBA" id="ARBA00023136"/>
    </source>
</evidence>
<dbReference type="NCBIfam" id="TIGR00077">
    <property type="entry name" value="lspA"/>
    <property type="match status" value="1"/>
</dbReference>
<dbReference type="Pfam" id="PF01252">
    <property type="entry name" value="Peptidase_A8"/>
    <property type="match status" value="1"/>
</dbReference>
<feature type="transmembrane region" description="Helical" evidence="9">
    <location>
        <begin position="96"/>
        <end position="114"/>
    </location>
</feature>
<name>A0A9Q8X0X6_9ENTR</name>
<comment type="subcellular location">
    <subcellularLocation>
        <location evidence="9">Cell membrane</location>
        <topology evidence="9">Multi-pass membrane protein</topology>
    </subcellularLocation>
</comment>
<evidence type="ECO:0000256" key="10">
    <source>
        <dbReference type="RuleBase" id="RU000594"/>
    </source>
</evidence>
<feature type="active site" evidence="9">
    <location>
        <position position="124"/>
    </location>
</feature>
<reference evidence="12" key="1">
    <citation type="submission" date="2022-05" db="EMBL/GenBank/DDBJ databases">
        <title>Impact of host demography and evolutionary history on endosymbiont molecular evolution: a test in carpenter ants (Genus Camponotus) and their Blochmannia endosymbionts.</title>
        <authorList>
            <person name="Manthey J.D."/>
            <person name="Giron J.C."/>
            <person name="Hruska J.P."/>
        </authorList>
    </citation>
    <scope>NUCLEOTIDE SEQUENCE</scope>
    <source>
        <strain evidence="12">C-039</strain>
    </source>
</reference>
<evidence type="ECO:0000256" key="3">
    <source>
        <dbReference type="ARBA" id="ARBA00022670"/>
    </source>
</evidence>
<evidence type="ECO:0000256" key="2">
    <source>
        <dbReference type="ARBA" id="ARBA00022475"/>
    </source>
</evidence>
<feature type="transmembrane region" description="Helical" evidence="9">
    <location>
        <begin position="67"/>
        <end position="89"/>
    </location>
</feature>
<dbReference type="EC" id="3.4.23.36" evidence="9"/>
<comment type="similarity">
    <text evidence="1 9 11">Belongs to the peptidase A8 family.</text>
</comment>
<dbReference type="RefSeq" id="WP_250248453.1">
    <property type="nucleotide sequence ID" value="NZ_CP097753.1"/>
</dbReference>
<comment type="pathway">
    <text evidence="9">Protein modification; lipoprotein biosynthesis (signal peptide cleavage).</text>
</comment>
<evidence type="ECO:0000256" key="6">
    <source>
        <dbReference type="ARBA" id="ARBA00022801"/>
    </source>
</evidence>
<evidence type="ECO:0000256" key="11">
    <source>
        <dbReference type="RuleBase" id="RU004181"/>
    </source>
</evidence>
<organism evidence="12 13">
    <name type="scientific">Candidatus Blochmannia vicinus</name>
    <name type="common">nom. nud.</name>
    <dbReference type="NCBI Taxonomy" id="251540"/>
    <lineage>
        <taxon>Bacteria</taxon>
        <taxon>Pseudomonadati</taxon>
        <taxon>Pseudomonadota</taxon>
        <taxon>Gammaproteobacteria</taxon>
        <taxon>Enterobacterales</taxon>
        <taxon>Enterobacteriaceae</taxon>
        <taxon>ant endosymbionts</taxon>
        <taxon>Candidatus Blochmanniella</taxon>
    </lineage>
</organism>
<dbReference type="InterPro" id="IPR001872">
    <property type="entry name" value="Peptidase_A8"/>
</dbReference>
<accession>A0A9Q8X0X6</accession>
<protein>
    <recommendedName>
        <fullName evidence="9">Lipoprotein signal peptidase</fullName>
        <ecNumber evidence="9">3.4.23.36</ecNumber>
    </recommendedName>
    <alternativeName>
        <fullName evidence="9">Prolipoprotein signal peptidase</fullName>
    </alternativeName>
    <alternativeName>
        <fullName evidence="9">Signal peptidase II</fullName>
        <shortName evidence="9">SPase II</shortName>
    </alternativeName>
</protein>
<keyword evidence="7 9" id="KW-1133">Transmembrane helix</keyword>
<keyword evidence="6 9" id="KW-0378">Hydrolase</keyword>
<evidence type="ECO:0000256" key="5">
    <source>
        <dbReference type="ARBA" id="ARBA00022750"/>
    </source>
</evidence>
<dbReference type="PANTHER" id="PTHR33695:SF1">
    <property type="entry name" value="LIPOPROTEIN SIGNAL PEPTIDASE"/>
    <property type="match status" value="1"/>
</dbReference>
<evidence type="ECO:0000256" key="7">
    <source>
        <dbReference type="ARBA" id="ARBA00022989"/>
    </source>
</evidence>
<feature type="active site" evidence="9">
    <location>
        <position position="142"/>
    </location>
</feature>
<feature type="transmembrane region" description="Helical" evidence="9">
    <location>
        <begin position="134"/>
        <end position="154"/>
    </location>
</feature>
<evidence type="ECO:0000256" key="9">
    <source>
        <dbReference type="HAMAP-Rule" id="MF_00161"/>
    </source>
</evidence>
<keyword evidence="4 9" id="KW-0812">Transmembrane</keyword>
<keyword evidence="2 9" id="KW-1003">Cell membrane</keyword>
<evidence type="ECO:0000313" key="12">
    <source>
        <dbReference type="EMBL" id="URJ28058.1"/>
    </source>
</evidence>
<dbReference type="PROSITE" id="PS00855">
    <property type="entry name" value="SPASE_II"/>
    <property type="match status" value="1"/>
</dbReference>
<keyword evidence="8 9" id="KW-0472">Membrane</keyword>